<feature type="compositionally biased region" description="Polar residues" evidence="1">
    <location>
        <begin position="477"/>
        <end position="488"/>
    </location>
</feature>
<feature type="region of interest" description="Disordered" evidence="1">
    <location>
        <begin position="573"/>
        <end position="592"/>
    </location>
</feature>
<gene>
    <name evidence="2" type="ORF">ADUPG1_012870</name>
</gene>
<evidence type="ECO:0000313" key="3">
    <source>
        <dbReference type="Proteomes" id="UP001057375"/>
    </source>
</evidence>
<comment type="caution">
    <text evidence="2">The sequence shown here is derived from an EMBL/GenBank/DDBJ whole genome shotgun (WGS) entry which is preliminary data.</text>
</comment>
<organism evidence="2 3">
    <name type="scientific">Aduncisulcus paluster</name>
    <dbReference type="NCBI Taxonomy" id="2918883"/>
    <lineage>
        <taxon>Eukaryota</taxon>
        <taxon>Metamonada</taxon>
        <taxon>Carpediemonas-like organisms</taxon>
        <taxon>Aduncisulcus</taxon>
    </lineage>
</organism>
<proteinExistence type="predicted"/>
<feature type="compositionally biased region" description="Low complexity" evidence="1">
    <location>
        <begin position="1179"/>
        <end position="1195"/>
    </location>
</feature>
<feature type="region of interest" description="Disordered" evidence="1">
    <location>
        <begin position="1173"/>
        <end position="1224"/>
    </location>
</feature>
<accession>A0ABQ5K0Y7</accession>
<feature type="compositionally biased region" description="Basic residues" evidence="1">
    <location>
        <begin position="574"/>
        <end position="583"/>
    </location>
</feature>
<evidence type="ECO:0008006" key="4">
    <source>
        <dbReference type="Google" id="ProtNLM"/>
    </source>
</evidence>
<dbReference type="SUPFAM" id="SSF48371">
    <property type="entry name" value="ARM repeat"/>
    <property type="match status" value="2"/>
</dbReference>
<dbReference type="EMBL" id="BQXS01012550">
    <property type="protein sequence ID" value="GKT24873.1"/>
    <property type="molecule type" value="Genomic_DNA"/>
</dbReference>
<keyword evidence="3" id="KW-1185">Reference proteome</keyword>
<feature type="region of interest" description="Disordered" evidence="1">
    <location>
        <begin position="476"/>
        <end position="496"/>
    </location>
</feature>
<evidence type="ECO:0000256" key="1">
    <source>
        <dbReference type="SAM" id="MobiDB-lite"/>
    </source>
</evidence>
<reference evidence="2" key="1">
    <citation type="submission" date="2022-03" db="EMBL/GenBank/DDBJ databases">
        <title>Draft genome sequence of Aduncisulcus paluster, a free-living microaerophilic Fornicata.</title>
        <authorList>
            <person name="Yuyama I."/>
            <person name="Kume K."/>
            <person name="Tamura T."/>
            <person name="Inagaki Y."/>
            <person name="Hashimoto T."/>
        </authorList>
    </citation>
    <scope>NUCLEOTIDE SEQUENCE</scope>
    <source>
        <strain evidence="2">NY0171</strain>
    </source>
</reference>
<protein>
    <recommendedName>
        <fullName evidence="4">ARM repeat superfamily protein</fullName>
    </recommendedName>
</protein>
<dbReference type="Proteomes" id="UP001057375">
    <property type="component" value="Unassembled WGS sequence"/>
</dbReference>
<sequence length="1927" mass="210530">MISNDKLVKRLISLSIIHLCKPDLSEAIVWKLDEISFIVDCISTVLSSVSTTFVCEQFGTSLQTIENAEIINAVLRETLPFVLSLTYQRRLAGLSLISPILSVRSSLSSSFIYESIPLSMYFFICSLLTPSFSTGTNIPSQDESFDNIDMAIQLGDRHLSRFVIAAFGKRSFSSSHFLDHHIPRKGGESSLVNLKWPLSVDYSVSDFANIFCKIASLGSLWAAVLCPSVLSNCTLFVNTNVYSKPHSVVTIMTTWHNVLRKGANLLRSIKKHGDSSPAPISSVTSARLSHSIFSIFSTCSSIIQRECSTLKLSFSTLHVVPKSIDSSTTAAVLVETVKLISILFEFLSRSQISAVCKLLIPLTISHPSNRVRKQCVIALRRINTFATLHKLDDLVTLLPSVLLLCVGDECVDVSNELHIKSASVSATKDIRRVSMCLDRDRIKKKLGISSHALVDPTIDSSIRQYFTQLGLLKPVSGQPSPKTISRKSLPQDEESPTLLVSGSSSLYGNNSLFHVWRMALSPSLSSLIYSLDTYSNPQDTSAMLTALCCSGCILQRDLTEILVKTMLQSITTARKGHQKRKKGSSSLATPTNPQKISPACSMFVFSRFLLLGESAITTVVCKRILPHVITNTAAADSNLMLSSCFTFLIILFQSCPKLVAPFASSIQRACRSSITNISDTKITLLARWTSKSKKGSSSLATPTNPQKISPACSMFVFSRFLLLGESAITTVVCKRILPHVITNTAAADSNLMLSSCFTFLIILFQSCPKLVAPFASSIQRACRSSITNISDTKITLLARCVSALCSGVSEEKKGSSSLATPTNPQKISPACSMFVFSRFLLLGESAITTVVCKRILPHVITNTAAADSNLMLSSCFTFLIILFQSCPKLVAPFASSIQRACRSSITNISDTKITLLARCVSALCSGVSEESLNNTLRDIKELGKQIVGHQKSIDPEIAKLSKKKATNLLKETCSVLPFIPMSFPNPHDLSYTLKTLILQMSSLPTIASAAIESLVSIGKRVHGNRIEDEQVRSVCWLGVGMLCVASKDMRSSLLSNIESLASDNNNSSSQASMQSYFIPNVDMDEGINSGTPFPEFILNRHRTVHACSIGELSAMSIPPFLQKILLVKPAVSAHETTLLSLRTLSASLFPYPTTADGVIACVSQLLELAKSREGAGAPSEMGQSLMESESELSLPDSERSSRTDSKRGKGAISTDREQLGGDGSIPSLLQGMGGAVEMMLRKYITRSSGSWEGERFKMSVEGGWKDFASSFLSNKDDDIAGMDSRIGPDSGLFSLSLFSCESSLPSLSFSQASIVSLTILSTLTDVSIAHKLCIQSLSLSLCSEDPRMLMVGEMCVDLLLKLEQHSILNSLLSSLIDLPSTPSAIKAMRDIVVQLKKHNTISDKDIREICRKSANIIETGSTIQQKAVACSLLVDTTLKSTFSDSVRVLVAVVRDDKEEDDERFRAVAAKELSRLLDEFSGSIGNQVISELHTLINHARIHDIKRSLRLLRTFSVLLNPQDFYNFCAMFMLDKNQEVRKVAAHIFEEKKEEIERNQLEKRRSSSLEGEEDEDEALMSVVDTSTPPVVSLPLSCPYPTSNTDDSPSQVVGTTISLRNDSDIFIVSPALNSVLSLLSHSQLVDLSTIVKICTSEIINGLSSPENCIRSGVKGLKEVFNSIHVVKVAYMSGQSEVNPSFVGKVCSLIEMTQRTARQIRASLHSLLMNRTSTRNIVQSVDMNAVSFLHMLNHCTCALVSLLSAVSVRIEDPRECEEYVVSTLTALLLGVSERVVSRYAAECLICWLIHEMQLFEVRKASGISSSLGSIYSTQLRRCLMALLGRVYIFGAKRVDVIIVCIVALCISEYIGTGSDSEDFVSLAGETSGIFLEILTGPLKGESRTFLLSIFNDFPMLRTWKGVKGRNLESIIEE</sequence>
<feature type="compositionally biased region" description="Basic and acidic residues" evidence="1">
    <location>
        <begin position="1196"/>
        <end position="1207"/>
    </location>
</feature>
<name>A0ABQ5K0Y7_9EUKA</name>
<dbReference type="InterPro" id="IPR016024">
    <property type="entry name" value="ARM-type_fold"/>
</dbReference>
<evidence type="ECO:0000313" key="2">
    <source>
        <dbReference type="EMBL" id="GKT24873.1"/>
    </source>
</evidence>